<gene>
    <name evidence="2" type="ORF">J2W31_006366</name>
</gene>
<comment type="caution">
    <text evidence="2">The sequence shown here is derived from an EMBL/GenBank/DDBJ whole genome shotgun (WGS) entry which is preliminary data.</text>
</comment>
<dbReference type="SUPFAM" id="SSF54975">
    <property type="entry name" value="Acylphosphatase/BLUF domain-like"/>
    <property type="match status" value="1"/>
</dbReference>
<dbReference type="RefSeq" id="WP_307508044.1">
    <property type="nucleotide sequence ID" value="NZ_JAUSRD010000025.1"/>
</dbReference>
<dbReference type="SMART" id="SM01034">
    <property type="entry name" value="BLUF"/>
    <property type="match status" value="1"/>
</dbReference>
<dbReference type="InterPro" id="IPR036046">
    <property type="entry name" value="Acylphosphatase-like_dom_sf"/>
</dbReference>
<dbReference type="EMBL" id="JAUSRD010000025">
    <property type="protein sequence ID" value="MDP9897224.1"/>
    <property type="molecule type" value="Genomic_DNA"/>
</dbReference>
<dbReference type="GO" id="GO:0009882">
    <property type="term" value="F:blue light photoreceptor activity"/>
    <property type="evidence" value="ECO:0007669"/>
    <property type="project" value="InterPro"/>
</dbReference>
<dbReference type="AlphaFoldDB" id="A0AAW8D9I5"/>
<protein>
    <recommendedName>
        <fullName evidence="1">BLUF domain-containing protein</fullName>
    </recommendedName>
</protein>
<reference evidence="2" key="1">
    <citation type="submission" date="2023-07" db="EMBL/GenBank/DDBJ databases">
        <title>Sorghum-associated microbial communities from plants grown in Nebraska, USA.</title>
        <authorList>
            <person name="Schachtman D."/>
        </authorList>
    </citation>
    <scope>NUCLEOTIDE SEQUENCE</scope>
    <source>
        <strain evidence="2">DS3754</strain>
    </source>
</reference>
<accession>A0AAW8D9I5</accession>
<organism evidence="2 3">
    <name type="scientific">Variovorax boronicumulans</name>
    <dbReference type="NCBI Taxonomy" id="436515"/>
    <lineage>
        <taxon>Bacteria</taxon>
        <taxon>Pseudomonadati</taxon>
        <taxon>Pseudomonadota</taxon>
        <taxon>Betaproteobacteria</taxon>
        <taxon>Burkholderiales</taxon>
        <taxon>Comamonadaceae</taxon>
        <taxon>Variovorax</taxon>
    </lineage>
</organism>
<evidence type="ECO:0000313" key="3">
    <source>
        <dbReference type="Proteomes" id="UP001242045"/>
    </source>
</evidence>
<dbReference type="Pfam" id="PF04940">
    <property type="entry name" value="BLUF"/>
    <property type="match status" value="1"/>
</dbReference>
<sequence>MLKRLIYGSRAVDANSTNLRAILTASRIGNPKAGITGALCLLDGVYMQYLEGDECAVEALYARIEVDARHRAPVVLDRTFIAVREFPEWSMALLAWDERIKAIMGLHGLRPPGSTPRDIAPDHAAAFFRALAATPNWVSL</sequence>
<dbReference type="InterPro" id="IPR007024">
    <property type="entry name" value="BLUF_domain"/>
</dbReference>
<feature type="domain" description="BLUF" evidence="1">
    <location>
        <begin position="2"/>
        <end position="92"/>
    </location>
</feature>
<evidence type="ECO:0000313" key="2">
    <source>
        <dbReference type="EMBL" id="MDP9897224.1"/>
    </source>
</evidence>
<dbReference type="Gene3D" id="3.30.70.100">
    <property type="match status" value="1"/>
</dbReference>
<evidence type="ECO:0000259" key="1">
    <source>
        <dbReference type="PROSITE" id="PS50925"/>
    </source>
</evidence>
<dbReference type="GO" id="GO:0071949">
    <property type="term" value="F:FAD binding"/>
    <property type="evidence" value="ECO:0007669"/>
    <property type="project" value="InterPro"/>
</dbReference>
<dbReference type="PROSITE" id="PS50925">
    <property type="entry name" value="BLUF"/>
    <property type="match status" value="1"/>
</dbReference>
<name>A0AAW8D9I5_9BURK</name>
<dbReference type="Proteomes" id="UP001242045">
    <property type="component" value="Unassembled WGS sequence"/>
</dbReference>
<proteinExistence type="predicted"/>